<organism evidence="2 3">
    <name type="scientific">Aquatica leii</name>
    <dbReference type="NCBI Taxonomy" id="1421715"/>
    <lineage>
        <taxon>Eukaryota</taxon>
        <taxon>Metazoa</taxon>
        <taxon>Ecdysozoa</taxon>
        <taxon>Arthropoda</taxon>
        <taxon>Hexapoda</taxon>
        <taxon>Insecta</taxon>
        <taxon>Pterygota</taxon>
        <taxon>Neoptera</taxon>
        <taxon>Endopterygota</taxon>
        <taxon>Coleoptera</taxon>
        <taxon>Polyphaga</taxon>
        <taxon>Elateriformia</taxon>
        <taxon>Elateroidea</taxon>
        <taxon>Lampyridae</taxon>
        <taxon>Luciolinae</taxon>
        <taxon>Aquatica</taxon>
    </lineage>
</organism>
<feature type="signal peptide" evidence="1">
    <location>
        <begin position="1"/>
        <end position="19"/>
    </location>
</feature>
<comment type="caution">
    <text evidence="2">The sequence shown here is derived from an EMBL/GenBank/DDBJ whole genome shotgun (WGS) entry which is preliminary data.</text>
</comment>
<evidence type="ECO:0000256" key="1">
    <source>
        <dbReference type="SAM" id="SignalP"/>
    </source>
</evidence>
<reference evidence="3" key="1">
    <citation type="submission" date="2023-01" db="EMBL/GenBank/DDBJ databases">
        <title>Key to firefly adult light organ development and bioluminescence: homeobox transcription factors regulate luciferase expression and transportation to peroxisome.</title>
        <authorList>
            <person name="Fu X."/>
        </authorList>
    </citation>
    <scope>NUCLEOTIDE SEQUENCE [LARGE SCALE GENOMIC DNA]</scope>
</reference>
<evidence type="ECO:0000313" key="2">
    <source>
        <dbReference type="EMBL" id="KAK4877814.1"/>
    </source>
</evidence>
<keyword evidence="3" id="KW-1185">Reference proteome</keyword>
<dbReference type="AlphaFoldDB" id="A0AAN7SFZ3"/>
<protein>
    <submittedName>
        <fullName evidence="2">Uncharacterized protein</fullName>
    </submittedName>
</protein>
<name>A0AAN7SFZ3_9COLE</name>
<proteinExistence type="predicted"/>
<gene>
    <name evidence="2" type="ORF">RN001_010320</name>
</gene>
<feature type="chain" id="PRO_5042946028" evidence="1">
    <location>
        <begin position="20"/>
        <end position="66"/>
    </location>
</feature>
<keyword evidence="1" id="KW-0732">Signal</keyword>
<sequence>MNLLFMFIIVLQLFFVIQSRTLGSQDNQCGIIECLTLAECDERSGIPVSLTTICDDFQINCCHYVV</sequence>
<evidence type="ECO:0000313" key="3">
    <source>
        <dbReference type="Proteomes" id="UP001353858"/>
    </source>
</evidence>
<dbReference type="EMBL" id="JARPUR010000004">
    <property type="protein sequence ID" value="KAK4877814.1"/>
    <property type="molecule type" value="Genomic_DNA"/>
</dbReference>
<dbReference type="Proteomes" id="UP001353858">
    <property type="component" value="Unassembled WGS sequence"/>
</dbReference>
<accession>A0AAN7SFZ3</accession>